<comment type="caution">
    <text evidence="1">The sequence shown here is derived from an EMBL/GenBank/DDBJ whole genome shotgun (WGS) entry which is preliminary data.</text>
</comment>
<protein>
    <submittedName>
        <fullName evidence="1">Uncharacterized protein</fullName>
    </submittedName>
</protein>
<evidence type="ECO:0000313" key="1">
    <source>
        <dbReference type="EMBL" id="TWU46615.1"/>
    </source>
</evidence>
<proteinExistence type="predicted"/>
<dbReference type="Proteomes" id="UP000317977">
    <property type="component" value="Unassembled WGS sequence"/>
</dbReference>
<organism evidence="1 2">
    <name type="scientific">Rubripirellula reticaptiva</name>
    <dbReference type="NCBI Taxonomy" id="2528013"/>
    <lineage>
        <taxon>Bacteria</taxon>
        <taxon>Pseudomonadati</taxon>
        <taxon>Planctomycetota</taxon>
        <taxon>Planctomycetia</taxon>
        <taxon>Pirellulales</taxon>
        <taxon>Pirellulaceae</taxon>
        <taxon>Rubripirellula</taxon>
    </lineage>
</organism>
<name>A0A5C6EDQ8_9BACT</name>
<reference evidence="1 2" key="1">
    <citation type="submission" date="2019-02" db="EMBL/GenBank/DDBJ databases">
        <title>Deep-cultivation of Planctomycetes and their phenomic and genomic characterization uncovers novel biology.</title>
        <authorList>
            <person name="Wiegand S."/>
            <person name="Jogler M."/>
            <person name="Boedeker C."/>
            <person name="Pinto D."/>
            <person name="Vollmers J."/>
            <person name="Rivas-Marin E."/>
            <person name="Kohn T."/>
            <person name="Peeters S.H."/>
            <person name="Heuer A."/>
            <person name="Rast P."/>
            <person name="Oberbeckmann S."/>
            <person name="Bunk B."/>
            <person name="Jeske O."/>
            <person name="Meyerdierks A."/>
            <person name="Storesund J.E."/>
            <person name="Kallscheuer N."/>
            <person name="Luecker S."/>
            <person name="Lage O.M."/>
            <person name="Pohl T."/>
            <person name="Merkel B.J."/>
            <person name="Hornburger P."/>
            <person name="Mueller R.-W."/>
            <person name="Bruemmer F."/>
            <person name="Labrenz M."/>
            <person name="Spormann A.M."/>
            <person name="Op Den Camp H."/>
            <person name="Overmann J."/>
            <person name="Amann R."/>
            <person name="Jetten M.S.M."/>
            <person name="Mascher T."/>
            <person name="Medema M.H."/>
            <person name="Devos D.P."/>
            <person name="Kaster A.-K."/>
            <person name="Ovreas L."/>
            <person name="Rohde M."/>
            <person name="Galperin M.Y."/>
            <person name="Jogler C."/>
        </authorList>
    </citation>
    <scope>NUCLEOTIDE SEQUENCE [LARGE SCALE GENOMIC DNA]</scope>
    <source>
        <strain evidence="1 2">Poly59</strain>
    </source>
</reference>
<dbReference type="EMBL" id="SJPX01000006">
    <property type="protein sequence ID" value="TWU46615.1"/>
    <property type="molecule type" value="Genomic_DNA"/>
</dbReference>
<sequence>MIPVPTRNNAKSIRTTRARRGSRTLRFSNVGIFVHRTCVSSGTARAVRCHTDLAERREPSGLTQKTYPLPEGSRPSAKPFACSCIVQVYAGESMLTKKNSRRITQSSISDGLRLLSSGRFPRNSRWFQASAPSPSTRLRFEVGLGRLPEDPGHLRA</sequence>
<keyword evidence="2" id="KW-1185">Reference proteome</keyword>
<evidence type="ECO:0000313" key="2">
    <source>
        <dbReference type="Proteomes" id="UP000317977"/>
    </source>
</evidence>
<accession>A0A5C6EDQ8</accession>
<dbReference type="AlphaFoldDB" id="A0A5C6EDQ8"/>
<gene>
    <name evidence="1" type="ORF">Poly59_55880</name>
</gene>